<proteinExistence type="predicted"/>
<keyword evidence="1" id="KW-0812">Transmembrane</keyword>
<feature type="transmembrane region" description="Helical" evidence="1">
    <location>
        <begin position="110"/>
        <end position="133"/>
    </location>
</feature>
<keyword evidence="1" id="KW-0472">Membrane</keyword>
<protein>
    <submittedName>
        <fullName evidence="2">Vacuole membrane protein KMS1</fullName>
    </submittedName>
</protein>
<gene>
    <name evidence="2" type="ORF">Fot_23147</name>
</gene>
<feature type="transmembrane region" description="Helical" evidence="1">
    <location>
        <begin position="380"/>
        <end position="402"/>
    </location>
</feature>
<accession>A0ABD1UZR0</accession>
<comment type="caution">
    <text evidence="2">The sequence shown here is derived from an EMBL/GenBank/DDBJ whole genome shotgun (WGS) entry which is preliminary data.</text>
</comment>
<organism evidence="2 3">
    <name type="scientific">Forsythia ovata</name>
    <dbReference type="NCBI Taxonomy" id="205694"/>
    <lineage>
        <taxon>Eukaryota</taxon>
        <taxon>Viridiplantae</taxon>
        <taxon>Streptophyta</taxon>
        <taxon>Embryophyta</taxon>
        <taxon>Tracheophyta</taxon>
        <taxon>Spermatophyta</taxon>
        <taxon>Magnoliopsida</taxon>
        <taxon>eudicotyledons</taxon>
        <taxon>Gunneridae</taxon>
        <taxon>Pentapetalae</taxon>
        <taxon>asterids</taxon>
        <taxon>lamiids</taxon>
        <taxon>Lamiales</taxon>
        <taxon>Oleaceae</taxon>
        <taxon>Forsythieae</taxon>
        <taxon>Forsythia</taxon>
    </lineage>
</organism>
<feature type="transmembrane region" description="Helical" evidence="1">
    <location>
        <begin position="257"/>
        <end position="277"/>
    </location>
</feature>
<feature type="transmembrane region" description="Helical" evidence="1">
    <location>
        <begin position="334"/>
        <end position="353"/>
    </location>
</feature>
<dbReference type="AlphaFoldDB" id="A0ABD1UZR0"/>
<keyword evidence="3" id="KW-1185">Reference proteome</keyword>
<dbReference type="EMBL" id="JBFOLJ010000006">
    <property type="protein sequence ID" value="KAL2530546.1"/>
    <property type="molecule type" value="Genomic_DNA"/>
</dbReference>
<sequence>MGSRKKENLDNNSFSASEDRDMTISGLRVKHEQELENLTLITQPVKTLKFFILAIVQYLRCSVAYLLSHGGWIMLLSTIIVIAGVLLVTIDGPHEKHVEEVLRYIQFGLWWVALGVASSIGFGSGLHTFVLYLGPHIALFTIKAMQCGRVDIKSAPYDTIQLKRGPSWLGKDCEEFGPPLFSSSHGTRVPLGSILPQVQLEAILWGLGTALGELPPYFISRAARLSGGKVDAMEELDSSSMEENGILSAQLNRIKRWFLSHAQYLNFFTILVLASIPNPLFDLAGIMCGQFGIPFWEFFLATLIGKAIVKTHIQTVFIISVCNNQLLNWMENELIWVLSFVPGFDSILPSLIAKLHTVKDKYLATKPHVSSKIEVKKWDFSVAFVWNTIVWFMLIGFFVKIVNATAQRYLKKQQEKEIAALKNKSSKISGNSDDSPS</sequence>
<evidence type="ECO:0000256" key="1">
    <source>
        <dbReference type="SAM" id="Phobius"/>
    </source>
</evidence>
<keyword evidence="1" id="KW-1133">Transmembrane helix</keyword>
<name>A0ABD1UZR0_9LAMI</name>
<dbReference type="Proteomes" id="UP001604277">
    <property type="component" value="Unassembled WGS sequence"/>
</dbReference>
<evidence type="ECO:0000313" key="2">
    <source>
        <dbReference type="EMBL" id="KAL2530546.1"/>
    </source>
</evidence>
<feature type="transmembrane region" description="Helical" evidence="1">
    <location>
        <begin position="72"/>
        <end position="90"/>
    </location>
</feature>
<reference evidence="3" key="1">
    <citation type="submission" date="2024-07" db="EMBL/GenBank/DDBJ databases">
        <title>Two chromosome-level genome assemblies of Korean endemic species Abeliophyllum distichum and Forsythia ovata (Oleaceae).</title>
        <authorList>
            <person name="Jang H."/>
        </authorList>
    </citation>
    <scope>NUCLEOTIDE SEQUENCE [LARGE SCALE GENOMIC DNA]</scope>
</reference>
<evidence type="ECO:0000313" key="3">
    <source>
        <dbReference type="Proteomes" id="UP001604277"/>
    </source>
</evidence>